<comment type="caution">
    <text evidence="1">The sequence shown here is derived from an EMBL/GenBank/DDBJ whole genome shotgun (WGS) entry which is preliminary data.</text>
</comment>
<organism evidence="1">
    <name type="scientific">marine sediment metagenome</name>
    <dbReference type="NCBI Taxonomy" id="412755"/>
    <lineage>
        <taxon>unclassified sequences</taxon>
        <taxon>metagenomes</taxon>
        <taxon>ecological metagenomes</taxon>
    </lineage>
</organism>
<gene>
    <name evidence="1" type="ORF">S03H2_26697</name>
</gene>
<dbReference type="Gene3D" id="3.30.360.10">
    <property type="entry name" value="Dihydrodipicolinate Reductase, domain 2"/>
    <property type="match status" value="1"/>
</dbReference>
<dbReference type="AlphaFoldDB" id="X1G6J3"/>
<sequence length="80" mass="9441">HNAYMNLKTIDNQKQFELIDGGDFEISLEFKEPLLEEIRHFIKESNNHKKYLADSEIGRRAVVMIEKALESNKKNVFINF</sequence>
<feature type="non-terminal residue" evidence="1">
    <location>
        <position position="1"/>
    </location>
</feature>
<dbReference type="EMBL" id="BARU01015601">
    <property type="protein sequence ID" value="GAH53516.1"/>
    <property type="molecule type" value="Genomic_DNA"/>
</dbReference>
<accession>X1G6J3</accession>
<proteinExistence type="predicted"/>
<name>X1G6J3_9ZZZZ</name>
<evidence type="ECO:0000313" key="1">
    <source>
        <dbReference type="EMBL" id="GAH53516.1"/>
    </source>
</evidence>
<protein>
    <submittedName>
        <fullName evidence="1">Uncharacterized protein</fullName>
    </submittedName>
</protein>
<reference evidence="1" key="1">
    <citation type="journal article" date="2014" name="Front. Microbiol.">
        <title>High frequency of phylogenetically diverse reductive dehalogenase-homologous genes in deep subseafloor sedimentary metagenomes.</title>
        <authorList>
            <person name="Kawai M."/>
            <person name="Futagami T."/>
            <person name="Toyoda A."/>
            <person name="Takaki Y."/>
            <person name="Nishi S."/>
            <person name="Hori S."/>
            <person name="Arai W."/>
            <person name="Tsubouchi T."/>
            <person name="Morono Y."/>
            <person name="Uchiyama I."/>
            <person name="Ito T."/>
            <person name="Fujiyama A."/>
            <person name="Inagaki F."/>
            <person name="Takami H."/>
        </authorList>
    </citation>
    <scope>NUCLEOTIDE SEQUENCE</scope>
    <source>
        <strain evidence="1">Expedition CK06-06</strain>
    </source>
</reference>